<feature type="compositionally biased region" description="Basic residues" evidence="1">
    <location>
        <begin position="38"/>
        <end position="56"/>
    </location>
</feature>
<comment type="caution">
    <text evidence="2">The sequence shown here is derived from an EMBL/GenBank/DDBJ whole genome shotgun (WGS) entry which is preliminary data.</text>
</comment>
<accession>A0A8K0N4U5</accession>
<evidence type="ECO:0000256" key="1">
    <source>
        <dbReference type="SAM" id="MobiDB-lite"/>
    </source>
</evidence>
<evidence type="ECO:0000313" key="2">
    <source>
        <dbReference type="EMBL" id="KAG1354693.1"/>
    </source>
</evidence>
<name>A0A8K0N4U5_COCNU</name>
<feature type="region of interest" description="Disordered" evidence="1">
    <location>
        <begin position="1"/>
        <end position="66"/>
    </location>
</feature>
<proteinExistence type="predicted"/>
<evidence type="ECO:0000313" key="3">
    <source>
        <dbReference type="Proteomes" id="UP000797356"/>
    </source>
</evidence>
<reference evidence="2" key="2">
    <citation type="submission" date="2019-07" db="EMBL/GenBank/DDBJ databases">
        <authorList>
            <person name="Yang Y."/>
            <person name="Bocs S."/>
            <person name="Baudouin L."/>
        </authorList>
    </citation>
    <scope>NUCLEOTIDE SEQUENCE</scope>
    <source>
        <tissue evidence="2">Spear leaf of Hainan Tall coconut</tissue>
    </source>
</reference>
<gene>
    <name evidence="2" type="ORF">COCNU_07G008050</name>
</gene>
<dbReference type="Proteomes" id="UP000797356">
    <property type="component" value="Chromosome 7"/>
</dbReference>
<sequence length="66" mass="6992">MSIQAAPALETVTVASSSTLPDDANAPTPPEKGEVTDKRRKKERNAVAKKIKRKVGRSGGKSSSQE</sequence>
<dbReference type="EMBL" id="CM017878">
    <property type="protein sequence ID" value="KAG1354693.1"/>
    <property type="molecule type" value="Genomic_DNA"/>
</dbReference>
<protein>
    <submittedName>
        <fullName evidence="2">Uncharacterized protein</fullName>
    </submittedName>
</protein>
<reference evidence="2" key="1">
    <citation type="journal article" date="2017" name="Gigascience">
        <title>The genome draft of coconut (Cocos nucifera).</title>
        <authorList>
            <person name="Xiao Y."/>
            <person name="Xu P."/>
            <person name="Fan H."/>
            <person name="Baudouin L."/>
            <person name="Xia W."/>
            <person name="Bocs S."/>
            <person name="Xu J."/>
            <person name="Li Q."/>
            <person name="Guo A."/>
            <person name="Zhou L."/>
            <person name="Li J."/>
            <person name="Wu Y."/>
            <person name="Ma Z."/>
            <person name="Armero A."/>
            <person name="Issali A.E."/>
            <person name="Liu N."/>
            <person name="Peng M."/>
            <person name="Yang Y."/>
        </authorList>
    </citation>
    <scope>NUCLEOTIDE SEQUENCE</scope>
    <source>
        <tissue evidence="2">Spear leaf of Hainan Tall coconut</tissue>
    </source>
</reference>
<keyword evidence="3" id="KW-1185">Reference proteome</keyword>
<dbReference type="AlphaFoldDB" id="A0A8K0N4U5"/>
<organism evidence="2 3">
    <name type="scientific">Cocos nucifera</name>
    <name type="common">Coconut palm</name>
    <dbReference type="NCBI Taxonomy" id="13894"/>
    <lineage>
        <taxon>Eukaryota</taxon>
        <taxon>Viridiplantae</taxon>
        <taxon>Streptophyta</taxon>
        <taxon>Embryophyta</taxon>
        <taxon>Tracheophyta</taxon>
        <taxon>Spermatophyta</taxon>
        <taxon>Magnoliopsida</taxon>
        <taxon>Liliopsida</taxon>
        <taxon>Arecaceae</taxon>
        <taxon>Arecoideae</taxon>
        <taxon>Cocoseae</taxon>
        <taxon>Attaleinae</taxon>
        <taxon>Cocos</taxon>
    </lineage>
</organism>